<dbReference type="RefSeq" id="WP_225858415.1">
    <property type="nucleotide sequence ID" value="NZ_BHYM01000076.1"/>
</dbReference>
<keyword evidence="4" id="KW-0067">ATP-binding</keyword>
<comment type="caution">
    <text evidence="8">The sequence shown here is derived from an EMBL/GenBank/DDBJ whole genome shotgun (WGS) entry which is preliminary data.</text>
</comment>
<dbReference type="InterPro" id="IPR020845">
    <property type="entry name" value="AMP-binding_CS"/>
</dbReference>
<dbReference type="GO" id="GO:0030729">
    <property type="term" value="F:acetoacetate-CoA ligase activity"/>
    <property type="evidence" value="ECO:0007669"/>
    <property type="project" value="InterPro"/>
</dbReference>
<accession>A0A402CIR7</accession>
<dbReference type="Pfam" id="PF13193">
    <property type="entry name" value="AMP-binding_C"/>
    <property type="match status" value="1"/>
</dbReference>
<evidence type="ECO:0000256" key="1">
    <source>
        <dbReference type="ARBA" id="ARBA00006432"/>
    </source>
</evidence>
<evidence type="ECO:0000313" key="8">
    <source>
        <dbReference type="EMBL" id="GCE43449.1"/>
    </source>
</evidence>
<organism evidence="8 9">
    <name type="scientific">Rhodococcus wratislaviensis</name>
    <name type="common">Tsukamurella wratislaviensis</name>
    <dbReference type="NCBI Taxonomy" id="44752"/>
    <lineage>
        <taxon>Bacteria</taxon>
        <taxon>Bacillati</taxon>
        <taxon>Actinomycetota</taxon>
        <taxon>Actinomycetes</taxon>
        <taxon>Mycobacteriales</taxon>
        <taxon>Nocardiaceae</taxon>
        <taxon>Rhodococcus</taxon>
    </lineage>
</organism>
<evidence type="ECO:0000256" key="3">
    <source>
        <dbReference type="ARBA" id="ARBA00022741"/>
    </source>
</evidence>
<dbReference type="InterPro" id="IPR005914">
    <property type="entry name" value="Acac_CoA_synth"/>
</dbReference>
<evidence type="ECO:0000259" key="5">
    <source>
        <dbReference type="Pfam" id="PF00501"/>
    </source>
</evidence>
<dbReference type="AlphaFoldDB" id="A0A402CIR7"/>
<evidence type="ECO:0000256" key="4">
    <source>
        <dbReference type="ARBA" id="ARBA00022840"/>
    </source>
</evidence>
<dbReference type="Proteomes" id="UP000287519">
    <property type="component" value="Unassembled WGS sequence"/>
</dbReference>
<dbReference type="Pfam" id="PF16177">
    <property type="entry name" value="ACAS_N"/>
    <property type="match status" value="1"/>
</dbReference>
<dbReference type="GO" id="GO:0005524">
    <property type="term" value="F:ATP binding"/>
    <property type="evidence" value="ECO:0007669"/>
    <property type="project" value="UniProtKB-KW"/>
</dbReference>
<dbReference type="InterPro" id="IPR045851">
    <property type="entry name" value="AMP-bd_C_sf"/>
</dbReference>
<gene>
    <name evidence="8" type="ORF">Rhow_007679</name>
</gene>
<dbReference type="NCBIfam" id="TIGR01217">
    <property type="entry name" value="ac_ac_CoA_syn"/>
    <property type="match status" value="1"/>
</dbReference>
<dbReference type="Pfam" id="PF00501">
    <property type="entry name" value="AMP-binding"/>
    <property type="match status" value="1"/>
</dbReference>
<name>A0A402CIR7_RHOWR</name>
<proteinExistence type="inferred from homology"/>
<keyword evidence="3" id="KW-0547">Nucleotide-binding</keyword>
<dbReference type="Gene3D" id="3.30.300.30">
    <property type="match status" value="1"/>
</dbReference>
<dbReference type="NCBIfam" id="NF002937">
    <property type="entry name" value="PRK03584.1"/>
    <property type="match status" value="1"/>
</dbReference>
<dbReference type="PANTHER" id="PTHR42921">
    <property type="entry name" value="ACETOACETYL-COA SYNTHETASE"/>
    <property type="match status" value="1"/>
</dbReference>
<dbReference type="Gene3D" id="3.40.50.12780">
    <property type="entry name" value="N-terminal domain of ligase-like"/>
    <property type="match status" value="1"/>
</dbReference>
<dbReference type="InterPro" id="IPR042099">
    <property type="entry name" value="ANL_N_sf"/>
</dbReference>
<feature type="domain" description="AMP-dependent synthetase/ligase" evidence="5">
    <location>
        <begin position="105"/>
        <end position="479"/>
    </location>
</feature>
<dbReference type="InterPro" id="IPR032387">
    <property type="entry name" value="ACAS_N"/>
</dbReference>
<protein>
    <submittedName>
        <fullName evidence="8">Acetoacetyl-CoA synthetase</fullName>
    </submittedName>
</protein>
<dbReference type="PROSITE" id="PS00455">
    <property type="entry name" value="AMP_BINDING"/>
    <property type="match status" value="1"/>
</dbReference>
<feature type="domain" description="AMP-binding enzyme C-terminal" evidence="6">
    <location>
        <begin position="546"/>
        <end position="621"/>
    </location>
</feature>
<dbReference type="EMBL" id="BHYM01000076">
    <property type="protein sequence ID" value="GCE43449.1"/>
    <property type="molecule type" value="Genomic_DNA"/>
</dbReference>
<keyword evidence="2" id="KW-0436">Ligase</keyword>
<evidence type="ECO:0000259" key="6">
    <source>
        <dbReference type="Pfam" id="PF13193"/>
    </source>
</evidence>
<dbReference type="SUPFAM" id="SSF56801">
    <property type="entry name" value="Acetyl-CoA synthetase-like"/>
    <property type="match status" value="1"/>
</dbReference>
<evidence type="ECO:0000259" key="7">
    <source>
        <dbReference type="Pfam" id="PF16177"/>
    </source>
</evidence>
<sequence>MMNTPAPGHVLRPAPTKTEWHNSRLGRYLSKIEERTDQHFDTYEDAWRWSTTDLQGFWESICDEFGVIAHTPHSAVLADPTMPGAQWFPGTTLNYAEHILRELSARPDRVMVLSRSQTTGNVEWTGARLIAEIGRIQSGLRRLGIGRGDRVVGYLPNVPEAVAAYLATSAVGAVWSGVPPEMGASAALQRISQLDPSLVISVDGYRWGDKNIGLEADLMEISAALPDSTMVLLPYLDADATIPDNFISYSEFTAEDGPVTTDPVPFGHPLVVLFSSGTTGRPKAIVHCHGGFLLEHYKMLGLHQDFTADDIAFYYTTTGWVVWNLMVSSLLLGTAIVLVDGDPAWPALDGPWSQWAIAAETGATFLGTGAAYLTRWAHSGLRPADQWDLPNLRLIMSSGSALAADASGWIYTAVNNDLLLLSSSGGTDVGTGFIGGCPLVAVYAGEMSCRPLGVDVDALDPHGVPVQGVPGELVVRQPMPSMPVFFWGDEDFARYRASYFDVYPNQWRHGDWLIHTERDTWVITGRSDATLNRGGVRLGTAEFYAVLDSEPDITDSIVLHFEDEAGMGALVLAVELAATSAVEPEQVHHEVRRTLRTRLSPRHAPDHVVIVPSIPRNRTGKRLELPLKRIVKGESISDALDLGVVVSPEHVSETASLIRRALNGAPTGA</sequence>
<keyword evidence="9" id="KW-1185">Reference proteome</keyword>
<dbReference type="GO" id="GO:0006629">
    <property type="term" value="P:lipid metabolic process"/>
    <property type="evidence" value="ECO:0007669"/>
    <property type="project" value="InterPro"/>
</dbReference>
<evidence type="ECO:0000256" key="2">
    <source>
        <dbReference type="ARBA" id="ARBA00022598"/>
    </source>
</evidence>
<comment type="similarity">
    <text evidence="1">Belongs to the ATP-dependent AMP-binding enzyme family.</text>
</comment>
<dbReference type="InterPro" id="IPR025110">
    <property type="entry name" value="AMP-bd_C"/>
</dbReference>
<reference evidence="8 9" key="1">
    <citation type="submission" date="2018-11" db="EMBL/GenBank/DDBJ databases">
        <title>Microbial catabolism of amino acid.</title>
        <authorList>
            <person name="Hibi M."/>
            <person name="Ogawa J."/>
        </authorList>
    </citation>
    <scope>NUCLEOTIDE SEQUENCE [LARGE SCALE GENOMIC DNA]</scope>
    <source>
        <strain evidence="8 9">C31-06</strain>
    </source>
</reference>
<evidence type="ECO:0000313" key="9">
    <source>
        <dbReference type="Proteomes" id="UP000287519"/>
    </source>
</evidence>
<feature type="domain" description="Acetyl-coenzyme A synthetase N-terminal" evidence="7">
    <location>
        <begin position="43"/>
        <end position="98"/>
    </location>
</feature>
<dbReference type="InterPro" id="IPR000873">
    <property type="entry name" value="AMP-dep_synth/lig_dom"/>
</dbReference>
<dbReference type="PANTHER" id="PTHR42921:SF1">
    <property type="entry name" value="ACETOACETYL-COA SYNTHETASE"/>
    <property type="match status" value="1"/>
</dbReference>